<reference evidence="11 12" key="1">
    <citation type="submission" date="2017-03" db="EMBL/GenBank/DDBJ databases">
        <title>Genome Survey of Euroglyphus maynei.</title>
        <authorList>
            <person name="Arlian L.G."/>
            <person name="Morgan M.S."/>
            <person name="Rider S.D."/>
        </authorList>
    </citation>
    <scope>NUCLEOTIDE SEQUENCE [LARGE SCALE GENOMIC DNA]</scope>
    <source>
        <strain evidence="11">Arlian Lab</strain>
        <tissue evidence="11">Whole body</tissue>
    </source>
</reference>
<feature type="transmembrane region" description="Helical" evidence="10">
    <location>
        <begin position="134"/>
        <end position="154"/>
    </location>
</feature>
<evidence type="ECO:0000256" key="4">
    <source>
        <dbReference type="ARBA" id="ARBA00022692"/>
    </source>
</evidence>
<evidence type="ECO:0000256" key="6">
    <source>
        <dbReference type="ARBA" id="ARBA00022989"/>
    </source>
</evidence>
<keyword evidence="8 10" id="KW-0472">Membrane</keyword>
<sequence length="167" mass="19484">YDGTDDPYENRIAIAIWWYFASKAIELIDTILIIMKRKSKQLTFLHIYHHSTMFIVWWVGAKFVPGGSAVTGALVNCIVHVLMYSYYALASFGSNLQPYLWWKKYLTIIQLIQFTMGVTLGLNSIITGCAFTRWMQYVFVCYAFSFLILFGNFYRKTYQTQSSIRNN</sequence>
<keyword evidence="6 10" id="KW-1133">Transmembrane helix</keyword>
<dbReference type="EC" id="2.3.1.199" evidence="10"/>
<keyword evidence="3 10" id="KW-0808">Transferase</keyword>
<name>A0A1Y3B7D7_EURMA</name>
<organism evidence="11 12">
    <name type="scientific">Euroglyphus maynei</name>
    <name type="common">Mayne's house dust mite</name>
    <dbReference type="NCBI Taxonomy" id="6958"/>
    <lineage>
        <taxon>Eukaryota</taxon>
        <taxon>Metazoa</taxon>
        <taxon>Ecdysozoa</taxon>
        <taxon>Arthropoda</taxon>
        <taxon>Chelicerata</taxon>
        <taxon>Arachnida</taxon>
        <taxon>Acari</taxon>
        <taxon>Acariformes</taxon>
        <taxon>Sarcoptiformes</taxon>
        <taxon>Astigmata</taxon>
        <taxon>Psoroptidia</taxon>
        <taxon>Analgoidea</taxon>
        <taxon>Pyroglyphidae</taxon>
        <taxon>Pyroglyphinae</taxon>
        <taxon>Euroglyphus</taxon>
    </lineage>
</organism>
<evidence type="ECO:0000256" key="2">
    <source>
        <dbReference type="ARBA" id="ARBA00022516"/>
    </source>
</evidence>
<evidence type="ECO:0000313" key="11">
    <source>
        <dbReference type="EMBL" id="OTF75516.1"/>
    </source>
</evidence>
<protein>
    <recommendedName>
        <fullName evidence="10">Elongation of very long chain fatty acids protein</fullName>
        <ecNumber evidence="10">2.3.1.199</ecNumber>
    </recommendedName>
    <alternativeName>
        <fullName evidence="10">Very-long-chain 3-oxoacyl-CoA synthase</fullName>
    </alternativeName>
</protein>
<dbReference type="GO" id="GO:0019367">
    <property type="term" value="P:fatty acid elongation, saturated fatty acid"/>
    <property type="evidence" value="ECO:0007669"/>
    <property type="project" value="TreeGrafter"/>
</dbReference>
<dbReference type="GO" id="GO:0009922">
    <property type="term" value="F:fatty acid elongase activity"/>
    <property type="evidence" value="ECO:0007669"/>
    <property type="project" value="UniProtKB-EC"/>
</dbReference>
<feature type="transmembrane region" description="Helical" evidence="10">
    <location>
        <begin position="73"/>
        <end position="93"/>
    </location>
</feature>
<dbReference type="EMBL" id="MUJZ01041597">
    <property type="protein sequence ID" value="OTF75516.1"/>
    <property type="molecule type" value="Genomic_DNA"/>
</dbReference>
<dbReference type="GO" id="GO:0042761">
    <property type="term" value="P:very long-chain fatty acid biosynthetic process"/>
    <property type="evidence" value="ECO:0007669"/>
    <property type="project" value="TreeGrafter"/>
</dbReference>
<evidence type="ECO:0000256" key="8">
    <source>
        <dbReference type="ARBA" id="ARBA00023136"/>
    </source>
</evidence>
<feature type="transmembrane region" description="Helical" evidence="10">
    <location>
        <begin position="105"/>
        <end position="128"/>
    </location>
</feature>
<keyword evidence="5 10" id="KW-0276">Fatty acid metabolism</keyword>
<keyword evidence="7 10" id="KW-0443">Lipid metabolism</keyword>
<comment type="similarity">
    <text evidence="10">Belongs to the ELO family.</text>
</comment>
<keyword evidence="9 10" id="KW-0275">Fatty acid biosynthesis</keyword>
<dbReference type="PANTHER" id="PTHR11157:SF12">
    <property type="entry name" value="ELONGATION OF VERY LONG CHAIN FATTY ACIDS PROTEIN 4"/>
    <property type="match status" value="1"/>
</dbReference>
<dbReference type="GO" id="GO:0034625">
    <property type="term" value="P:fatty acid elongation, monounsaturated fatty acid"/>
    <property type="evidence" value="ECO:0007669"/>
    <property type="project" value="TreeGrafter"/>
</dbReference>
<feature type="transmembrane region" description="Helical" evidence="10">
    <location>
        <begin position="12"/>
        <end position="35"/>
    </location>
</feature>
<gene>
    <name evidence="11" type="ORF">BLA29_010830</name>
</gene>
<keyword evidence="4 10" id="KW-0812">Transmembrane</keyword>
<keyword evidence="12" id="KW-1185">Reference proteome</keyword>
<comment type="subcellular location">
    <subcellularLocation>
        <location evidence="1">Membrane</location>
        <topology evidence="1">Multi-pass membrane protein</topology>
    </subcellularLocation>
</comment>
<dbReference type="PANTHER" id="PTHR11157">
    <property type="entry name" value="FATTY ACID ACYL TRANSFERASE-RELATED"/>
    <property type="match status" value="1"/>
</dbReference>
<dbReference type="GO" id="GO:0030148">
    <property type="term" value="P:sphingolipid biosynthetic process"/>
    <property type="evidence" value="ECO:0007669"/>
    <property type="project" value="TreeGrafter"/>
</dbReference>
<dbReference type="OrthoDB" id="434092at2759"/>
<evidence type="ECO:0000256" key="1">
    <source>
        <dbReference type="ARBA" id="ARBA00004141"/>
    </source>
</evidence>
<dbReference type="InterPro" id="IPR002076">
    <property type="entry name" value="ELO_fam"/>
</dbReference>
<comment type="caution">
    <text evidence="11">The sequence shown here is derived from an EMBL/GenBank/DDBJ whole genome shotgun (WGS) entry which is preliminary data.</text>
</comment>
<evidence type="ECO:0000256" key="5">
    <source>
        <dbReference type="ARBA" id="ARBA00022832"/>
    </source>
</evidence>
<evidence type="ECO:0000256" key="3">
    <source>
        <dbReference type="ARBA" id="ARBA00022679"/>
    </source>
</evidence>
<feature type="non-terminal residue" evidence="11">
    <location>
        <position position="1"/>
    </location>
</feature>
<dbReference type="AlphaFoldDB" id="A0A1Y3B7D7"/>
<dbReference type="GO" id="GO:0005789">
    <property type="term" value="C:endoplasmic reticulum membrane"/>
    <property type="evidence" value="ECO:0007669"/>
    <property type="project" value="TreeGrafter"/>
</dbReference>
<evidence type="ECO:0000256" key="7">
    <source>
        <dbReference type="ARBA" id="ARBA00023098"/>
    </source>
</evidence>
<comment type="catalytic activity">
    <reaction evidence="10">
        <text>a very-long-chain acyl-CoA + malonyl-CoA + H(+) = a very-long-chain 3-oxoacyl-CoA + CO2 + CoA</text>
        <dbReference type="Rhea" id="RHEA:32727"/>
        <dbReference type="ChEBI" id="CHEBI:15378"/>
        <dbReference type="ChEBI" id="CHEBI:16526"/>
        <dbReference type="ChEBI" id="CHEBI:57287"/>
        <dbReference type="ChEBI" id="CHEBI:57384"/>
        <dbReference type="ChEBI" id="CHEBI:90725"/>
        <dbReference type="ChEBI" id="CHEBI:90736"/>
        <dbReference type="EC" id="2.3.1.199"/>
    </reaction>
</comment>
<evidence type="ECO:0000256" key="10">
    <source>
        <dbReference type="RuleBase" id="RU361115"/>
    </source>
</evidence>
<feature type="transmembrane region" description="Helical" evidence="10">
    <location>
        <begin position="42"/>
        <end position="61"/>
    </location>
</feature>
<dbReference type="GO" id="GO:0034626">
    <property type="term" value="P:fatty acid elongation, polyunsaturated fatty acid"/>
    <property type="evidence" value="ECO:0007669"/>
    <property type="project" value="TreeGrafter"/>
</dbReference>
<evidence type="ECO:0000256" key="9">
    <source>
        <dbReference type="ARBA" id="ARBA00023160"/>
    </source>
</evidence>
<proteinExistence type="inferred from homology"/>
<dbReference type="Pfam" id="PF01151">
    <property type="entry name" value="ELO"/>
    <property type="match status" value="1"/>
</dbReference>
<evidence type="ECO:0000313" key="12">
    <source>
        <dbReference type="Proteomes" id="UP000194236"/>
    </source>
</evidence>
<dbReference type="Proteomes" id="UP000194236">
    <property type="component" value="Unassembled WGS sequence"/>
</dbReference>
<feature type="non-terminal residue" evidence="11">
    <location>
        <position position="167"/>
    </location>
</feature>
<accession>A0A1Y3B7D7</accession>
<keyword evidence="2 10" id="KW-0444">Lipid biosynthesis</keyword>